<organism evidence="9 10">
    <name type="scientific">Hydra vulgaris</name>
    <name type="common">Hydra</name>
    <name type="synonym">Hydra attenuata</name>
    <dbReference type="NCBI Taxonomy" id="6087"/>
    <lineage>
        <taxon>Eukaryota</taxon>
        <taxon>Metazoa</taxon>
        <taxon>Cnidaria</taxon>
        <taxon>Hydrozoa</taxon>
        <taxon>Hydroidolina</taxon>
        <taxon>Anthoathecata</taxon>
        <taxon>Aplanulata</taxon>
        <taxon>Hydridae</taxon>
        <taxon>Hydra</taxon>
    </lineage>
</organism>
<gene>
    <name evidence="10" type="primary">LOC100212832</name>
</gene>
<reference evidence="10" key="1">
    <citation type="submission" date="2025-08" db="UniProtKB">
        <authorList>
            <consortium name="RefSeq"/>
        </authorList>
    </citation>
    <scope>IDENTIFICATION</scope>
</reference>
<dbReference type="RefSeq" id="XP_065652023.1">
    <property type="nucleotide sequence ID" value="XM_065795951.1"/>
</dbReference>
<evidence type="ECO:0000259" key="8">
    <source>
        <dbReference type="Pfam" id="PF12129"/>
    </source>
</evidence>
<accession>A0ABM4BS99</accession>
<feature type="region of interest" description="Disordered" evidence="6">
    <location>
        <begin position="160"/>
        <end position="207"/>
    </location>
</feature>
<comment type="subcellular location">
    <subcellularLocation>
        <location evidence="1">Membrane</location>
        <topology evidence="1">Multi-pass membrane protein</topology>
    </subcellularLocation>
</comment>
<keyword evidence="9" id="KW-1185">Reference proteome</keyword>
<evidence type="ECO:0000256" key="4">
    <source>
        <dbReference type="ARBA" id="ARBA00023136"/>
    </source>
</evidence>
<evidence type="ECO:0000256" key="1">
    <source>
        <dbReference type="ARBA" id="ARBA00004141"/>
    </source>
</evidence>
<keyword evidence="4 7" id="KW-0472">Membrane</keyword>
<feature type="region of interest" description="Disordered" evidence="6">
    <location>
        <begin position="242"/>
        <end position="292"/>
    </location>
</feature>
<protein>
    <submittedName>
        <fullName evidence="10">Protein PHTF2 isoform X3</fullName>
    </submittedName>
</protein>
<keyword evidence="2 7" id="KW-0812">Transmembrane</keyword>
<feature type="transmembrane region" description="Helical" evidence="7">
    <location>
        <begin position="428"/>
        <end position="451"/>
    </location>
</feature>
<feature type="compositionally biased region" description="Basic and acidic residues" evidence="6">
    <location>
        <begin position="250"/>
        <end position="261"/>
    </location>
</feature>
<proteinExistence type="predicted"/>
<dbReference type="Proteomes" id="UP001652625">
    <property type="component" value="Chromosome 04"/>
</dbReference>
<feature type="transmembrane region" description="Helical" evidence="7">
    <location>
        <begin position="97"/>
        <end position="116"/>
    </location>
</feature>
<evidence type="ECO:0000256" key="5">
    <source>
        <dbReference type="ARBA" id="ARBA00023180"/>
    </source>
</evidence>
<keyword evidence="3 7" id="KW-1133">Transmembrane helix</keyword>
<evidence type="ECO:0000256" key="7">
    <source>
        <dbReference type="SAM" id="Phobius"/>
    </source>
</evidence>
<feature type="compositionally biased region" description="Basic residues" evidence="6">
    <location>
        <begin position="175"/>
        <end position="186"/>
    </location>
</feature>
<feature type="transmembrane region" description="Helical" evidence="7">
    <location>
        <begin position="136"/>
        <end position="155"/>
    </location>
</feature>
<evidence type="ECO:0000256" key="2">
    <source>
        <dbReference type="ARBA" id="ARBA00022692"/>
    </source>
</evidence>
<feature type="transmembrane region" description="Helical" evidence="7">
    <location>
        <begin position="65"/>
        <end position="85"/>
    </location>
</feature>
<sequence>MDLNGAISWFQTKIGTYDKANWEITVEKHDVDEILTDCLSNANLPKDLLDIDLIRGSTFTKAKPFYHWTSVTSAGLLKVIFFPLYFRWWQQQTSFKVWLFFLTLYFLQLLSLVIYVTHQTEEEFINISWPEAFVPLLAMVLLGELYIHVVSTNFTKPAGRNIKKQRSGEISSEPKKRKRSCRKRPKRLDEISESRDASTERILAHDQNVDQVSTENFQILAQSETDINLNLGLRKRFSKNSVNETNIEESCERKREVHSVDETTSNQSETDSDSTNSSESISENEAKDSSTQANVEKHNLLFSNSVYDAANSNTLFNIRHINDLITVSIWDGNSFKKAKMNFFEIGMAVVKKVESRKDKRSDYLTFAIISSCIIGMLPLFFRIYQFHVANKDRQLLDTLSRLLVSLKTIDGIVLICKQLFGPTWRPQLIVFIAMLSRLTLSFSTFFLLCVAESAYKVRYIYAKLFGMITSTRRSRRNRLPHFRLYKVNNIKAWLSLRSFLKKRGPQRSVDTIVSTSFLSAMLLVVLTCIQFLSINVKEDSFLSYFFSWELTAWSLVLGVFLIRFIALGSDINRKYKNTSILLTEQINLYLQMEKNPNKKEDLLIANNVLKLASKLLKELEGPFKVSGFIMNPLLSNITRVMVLSLFSGVMSDILGFRLRLWKIKA</sequence>
<dbReference type="InterPro" id="IPR039775">
    <property type="entry name" value="PHTF1/2"/>
</dbReference>
<evidence type="ECO:0000256" key="6">
    <source>
        <dbReference type="SAM" id="MobiDB-lite"/>
    </source>
</evidence>
<name>A0ABM4BS99_HYDVU</name>
<dbReference type="InterPro" id="IPR021980">
    <property type="entry name" value="PHTF1/2_N"/>
</dbReference>
<evidence type="ECO:0000256" key="3">
    <source>
        <dbReference type="ARBA" id="ARBA00022989"/>
    </source>
</evidence>
<keyword evidence="5" id="KW-0325">Glycoprotein</keyword>
<feature type="compositionally biased region" description="Basic and acidic residues" evidence="6">
    <location>
        <begin position="187"/>
        <end position="207"/>
    </location>
</feature>
<feature type="compositionally biased region" description="Low complexity" evidence="6">
    <location>
        <begin position="262"/>
        <end position="283"/>
    </location>
</feature>
<feature type="transmembrane region" description="Helical" evidence="7">
    <location>
        <begin position="363"/>
        <end position="384"/>
    </location>
</feature>
<dbReference type="PANTHER" id="PTHR12680">
    <property type="entry name" value="PUTATIVE HOMEODOMAIN TRANSCRIPTION FACTOR PHTF"/>
    <property type="match status" value="1"/>
</dbReference>
<feature type="transmembrane region" description="Helical" evidence="7">
    <location>
        <begin position="511"/>
        <end position="533"/>
    </location>
</feature>
<dbReference type="GeneID" id="100212832"/>
<dbReference type="Pfam" id="PF12129">
    <property type="entry name" value="PHTF1-2_N"/>
    <property type="match status" value="1"/>
</dbReference>
<dbReference type="PANTHER" id="PTHR12680:SF6">
    <property type="entry name" value="PROTEIN PHTF"/>
    <property type="match status" value="1"/>
</dbReference>
<feature type="domain" description="PHTF1/2 N-terminal" evidence="8">
    <location>
        <begin position="2"/>
        <end position="154"/>
    </location>
</feature>
<evidence type="ECO:0000313" key="9">
    <source>
        <dbReference type="Proteomes" id="UP001652625"/>
    </source>
</evidence>
<evidence type="ECO:0000313" key="10">
    <source>
        <dbReference type="RefSeq" id="XP_065652023.1"/>
    </source>
</evidence>
<feature type="transmembrane region" description="Helical" evidence="7">
    <location>
        <begin position="545"/>
        <end position="566"/>
    </location>
</feature>